<feature type="transmembrane region" description="Helical" evidence="1">
    <location>
        <begin position="150"/>
        <end position="171"/>
    </location>
</feature>
<gene>
    <name evidence="2" type="ORF">SFLOR_v1c06560</name>
</gene>
<feature type="transmembrane region" description="Helical" evidence="1">
    <location>
        <begin position="178"/>
        <end position="195"/>
    </location>
</feature>
<dbReference type="AlphaFoldDB" id="A0A2K8SE16"/>
<name>A0A2K8SE16_9MOLU</name>
<feature type="transmembrane region" description="Helical" evidence="1">
    <location>
        <begin position="113"/>
        <end position="138"/>
    </location>
</feature>
<keyword evidence="1" id="KW-0472">Membrane</keyword>
<accession>A0A2K8SE16</accession>
<sequence length="588" mass="68887">MLTTNKKLASTISFKNILIFNFKMIFREKSFIILNLFLLTFPIIYSLTFLFLDTGEKIVTYFNFYIIIYISLFIFLIILRSLQFFLVNIIDNKLLYLVLSNQISRLKMLCGQFILILGIAFINILFSCIVIIAASTFMSDNFKLVLRLNLAFLAYSFMSCLFLISFILLLLLVTSLQVTTIICTLLISITFLSNIPRQFITTKEEQSTIKFNYNGGQLYKIPDLYDSFDLQDYIVNYKVKYPYLSFALNKFMVEDNQFTKESFVTNESISNRLNNFWTSLGVINNTEMLILKDNLNLKTLPVDAALTDLAAFKPNDSVDFKIYLNKTFIDEVALKELAYNSQDKSQSEKLVLQDLYNFLKTIQNQLSNFKELSSDYFNEFVFVDESKSKIYKDNKTISATMRKDYLVNLYKYNLNATSSLQNGLTLKPGVNENKFVKEDLFLPLMLAARILEEYFINYTSKYIVATNYQVDVNNEGWINYLKAREKFDWYNNVNIFNGIWTNYANFSGFSYDDFWFKNYSKSKIELNEQKNLFLSYKNYTFKLNEQNIINKNSSKNYIQAWIYLAIQSCLSLIFILIGSYKFSRADLR</sequence>
<evidence type="ECO:0000256" key="1">
    <source>
        <dbReference type="SAM" id="Phobius"/>
    </source>
</evidence>
<reference evidence="2 3" key="1">
    <citation type="submission" date="2017-12" db="EMBL/GenBank/DDBJ databases">
        <title>Complete genome sequence of Spiroplasma floricola 23-6 (ATCC 29989).</title>
        <authorList>
            <person name="Tsai Y.-M."/>
            <person name="Wu P.-S."/>
            <person name="Lo W.-S."/>
            <person name="Kuo C.-H."/>
        </authorList>
    </citation>
    <scope>NUCLEOTIDE SEQUENCE [LARGE SCALE GENOMIC DNA]</scope>
    <source>
        <strain evidence="2 3">23-6</strain>
    </source>
</reference>
<keyword evidence="1" id="KW-0812">Transmembrane</keyword>
<keyword evidence="3" id="KW-1185">Reference proteome</keyword>
<dbReference type="OrthoDB" id="391549at2"/>
<protein>
    <recommendedName>
        <fullName evidence="4">ABC transporter permease</fullName>
    </recommendedName>
</protein>
<feature type="transmembrane region" description="Helical" evidence="1">
    <location>
        <begin position="31"/>
        <end position="52"/>
    </location>
</feature>
<proteinExistence type="predicted"/>
<keyword evidence="1" id="KW-1133">Transmembrane helix</keyword>
<dbReference type="Proteomes" id="UP000231823">
    <property type="component" value="Chromosome"/>
</dbReference>
<feature type="transmembrane region" description="Helical" evidence="1">
    <location>
        <begin position="560"/>
        <end position="580"/>
    </location>
</feature>
<evidence type="ECO:0000313" key="3">
    <source>
        <dbReference type="Proteomes" id="UP000231823"/>
    </source>
</evidence>
<feature type="transmembrane region" description="Helical" evidence="1">
    <location>
        <begin position="58"/>
        <end position="79"/>
    </location>
</feature>
<dbReference type="RefSeq" id="WP_157806944.1">
    <property type="nucleotide sequence ID" value="NZ_CP025057.1"/>
</dbReference>
<evidence type="ECO:0008006" key="4">
    <source>
        <dbReference type="Google" id="ProtNLM"/>
    </source>
</evidence>
<dbReference type="EMBL" id="CP025057">
    <property type="protein sequence ID" value="AUB31706.1"/>
    <property type="molecule type" value="Genomic_DNA"/>
</dbReference>
<evidence type="ECO:0000313" key="2">
    <source>
        <dbReference type="EMBL" id="AUB31706.1"/>
    </source>
</evidence>
<dbReference type="KEGG" id="sfz:SFLOR_v1c06560"/>
<organism evidence="2 3">
    <name type="scientific">Spiroplasma floricola 23-6</name>
    <dbReference type="NCBI Taxonomy" id="1336749"/>
    <lineage>
        <taxon>Bacteria</taxon>
        <taxon>Bacillati</taxon>
        <taxon>Mycoplasmatota</taxon>
        <taxon>Mollicutes</taxon>
        <taxon>Entomoplasmatales</taxon>
        <taxon>Spiroplasmataceae</taxon>
        <taxon>Spiroplasma</taxon>
    </lineage>
</organism>